<feature type="domain" description="Gfo/Idh/MocA-like oxidoreductase N-terminal" evidence="1">
    <location>
        <begin position="6"/>
        <end position="123"/>
    </location>
</feature>
<name>A0A2R5ERA0_9BACL</name>
<gene>
    <name evidence="3" type="ORF">PAT3040_02121</name>
</gene>
<dbReference type="Pfam" id="PF22725">
    <property type="entry name" value="GFO_IDH_MocA_C3"/>
    <property type="match status" value="1"/>
</dbReference>
<dbReference type="InterPro" id="IPR055170">
    <property type="entry name" value="GFO_IDH_MocA-like_dom"/>
</dbReference>
<dbReference type="EMBL" id="BDQX01000098">
    <property type="protein sequence ID" value="GBG07568.1"/>
    <property type="molecule type" value="Genomic_DNA"/>
</dbReference>
<organism evidence="3 4">
    <name type="scientific">Paenibacillus agaridevorans</name>
    <dbReference type="NCBI Taxonomy" id="171404"/>
    <lineage>
        <taxon>Bacteria</taxon>
        <taxon>Bacillati</taxon>
        <taxon>Bacillota</taxon>
        <taxon>Bacilli</taxon>
        <taxon>Bacillales</taxon>
        <taxon>Paenibacillaceae</taxon>
        <taxon>Paenibacillus</taxon>
    </lineage>
</organism>
<dbReference type="Gene3D" id="3.40.50.720">
    <property type="entry name" value="NAD(P)-binding Rossmann-like Domain"/>
    <property type="match status" value="1"/>
</dbReference>
<dbReference type="Pfam" id="PF01408">
    <property type="entry name" value="GFO_IDH_MocA"/>
    <property type="match status" value="1"/>
</dbReference>
<evidence type="ECO:0000313" key="4">
    <source>
        <dbReference type="Proteomes" id="UP000245202"/>
    </source>
</evidence>
<sequence length="337" mass="36426">MTAKYRIAVVGGGSIAASHLTAIKEMGQAEACAVADIAEERAEQLAVAYNITPYIDYKEMIKTERPHIAIITLPHYLHKEAAISAAEQGCHILLEKPMAMNVQECDEIERAVRTAGVKLMVGHTQHYSAENVLAKKILQSGELGRLVMINDRRHLPYDKPQRPQWFFERAKAGGGILTNLGSHSIDKIQWLTGDTITKVRASVDYGLGRGDVEGGGLAYLETSGGIPAIVCQSGYPGAAIDETELLFTGGSLRLRTGIGVWISTGGTYSEVHTERLPGPALAMQILDLLHAVESGEEPECSMAYSRSVVAAVEGLYRSSKLRAEVLVQTVGNEDLSL</sequence>
<dbReference type="InterPro" id="IPR036291">
    <property type="entry name" value="NAD(P)-bd_dom_sf"/>
</dbReference>
<reference evidence="3 4" key="1">
    <citation type="submission" date="2017-08" db="EMBL/GenBank/DDBJ databases">
        <title>Substantial Increase in Enzyme Production by Combined Drug-Resistance Mutations in Paenibacillus agaridevorans.</title>
        <authorList>
            <person name="Tanaka Y."/>
            <person name="Funane K."/>
            <person name="Hosaka T."/>
            <person name="Shiwa Y."/>
            <person name="Fujita N."/>
            <person name="Miyazaki T."/>
            <person name="Yoshikawa H."/>
            <person name="Murakami K."/>
            <person name="Kasahara K."/>
            <person name="Inaoka T."/>
            <person name="Hiraga Y."/>
            <person name="Ochi K."/>
        </authorList>
    </citation>
    <scope>NUCLEOTIDE SEQUENCE [LARGE SCALE GENOMIC DNA]</scope>
    <source>
        <strain evidence="3 4">T-3040</strain>
    </source>
</reference>
<evidence type="ECO:0000313" key="3">
    <source>
        <dbReference type="EMBL" id="GBG07568.1"/>
    </source>
</evidence>
<dbReference type="GO" id="GO:0000166">
    <property type="term" value="F:nucleotide binding"/>
    <property type="evidence" value="ECO:0007669"/>
    <property type="project" value="InterPro"/>
</dbReference>
<dbReference type="PANTHER" id="PTHR43377">
    <property type="entry name" value="BILIVERDIN REDUCTASE A"/>
    <property type="match status" value="1"/>
</dbReference>
<dbReference type="AlphaFoldDB" id="A0A2R5ERA0"/>
<keyword evidence="4" id="KW-1185">Reference proteome</keyword>
<evidence type="ECO:0000259" key="1">
    <source>
        <dbReference type="Pfam" id="PF01408"/>
    </source>
</evidence>
<accession>A0A2R5ERA0</accession>
<dbReference type="PANTHER" id="PTHR43377:SF1">
    <property type="entry name" value="BILIVERDIN REDUCTASE A"/>
    <property type="match status" value="1"/>
</dbReference>
<dbReference type="Gene3D" id="3.30.360.10">
    <property type="entry name" value="Dihydrodipicolinate Reductase, domain 2"/>
    <property type="match status" value="1"/>
</dbReference>
<protein>
    <submittedName>
        <fullName evidence="3">Oxidoreductase</fullName>
    </submittedName>
</protein>
<evidence type="ECO:0000259" key="2">
    <source>
        <dbReference type="Pfam" id="PF22725"/>
    </source>
</evidence>
<dbReference type="SUPFAM" id="SSF51735">
    <property type="entry name" value="NAD(P)-binding Rossmann-fold domains"/>
    <property type="match status" value="1"/>
</dbReference>
<dbReference type="Proteomes" id="UP000245202">
    <property type="component" value="Unassembled WGS sequence"/>
</dbReference>
<proteinExistence type="predicted"/>
<dbReference type="SUPFAM" id="SSF55347">
    <property type="entry name" value="Glyceraldehyde-3-phosphate dehydrogenase-like, C-terminal domain"/>
    <property type="match status" value="1"/>
</dbReference>
<dbReference type="InterPro" id="IPR000683">
    <property type="entry name" value="Gfo/Idh/MocA-like_OxRdtase_N"/>
</dbReference>
<comment type="caution">
    <text evidence="3">The sequence shown here is derived from an EMBL/GenBank/DDBJ whole genome shotgun (WGS) entry which is preliminary data.</text>
</comment>
<dbReference type="RefSeq" id="WP_108992602.1">
    <property type="nucleotide sequence ID" value="NZ_BDQX01000098.1"/>
</dbReference>
<dbReference type="InterPro" id="IPR051450">
    <property type="entry name" value="Gfo/Idh/MocA_Oxidoreductases"/>
</dbReference>
<feature type="domain" description="GFO/IDH/MocA-like oxidoreductase" evidence="2">
    <location>
        <begin position="134"/>
        <end position="252"/>
    </location>
</feature>